<dbReference type="GO" id="GO:0003919">
    <property type="term" value="F:FMN adenylyltransferase activity"/>
    <property type="evidence" value="ECO:0007669"/>
    <property type="project" value="UniProtKB-EC"/>
</dbReference>
<dbReference type="PANTHER" id="PTHR12714">
    <property type="entry name" value="PROTEIN-S ISOPRENYLCYSTEINE O-METHYLTRANSFERASE"/>
    <property type="match status" value="1"/>
</dbReference>
<keyword evidence="3" id="KW-0285">Flavoprotein</keyword>
<protein>
    <recommendedName>
        <fullName evidence="2">FAD synthase</fullName>
        <ecNumber evidence="2">2.7.7.2</ecNumber>
    </recommendedName>
</protein>
<dbReference type="SUPFAM" id="SSF52374">
    <property type="entry name" value="Nucleotidylyl transferase"/>
    <property type="match status" value="1"/>
</dbReference>
<proteinExistence type="predicted"/>
<name>A0AB40BTC8_DIOCR</name>
<evidence type="ECO:0000256" key="2">
    <source>
        <dbReference type="ARBA" id="ARBA00012393"/>
    </source>
</evidence>
<dbReference type="GeneID" id="120267050"/>
<dbReference type="GO" id="GO:0009231">
    <property type="term" value="P:riboflavin biosynthetic process"/>
    <property type="evidence" value="ECO:0007669"/>
    <property type="project" value="InterPro"/>
</dbReference>
<comment type="pathway">
    <text evidence="1">Cofactor biosynthesis; FAD biosynthesis; FAD from FMN: step 1/1.</text>
</comment>
<accession>A0AB40BTC8</accession>
<dbReference type="RefSeq" id="XP_039130665.1">
    <property type="nucleotide sequence ID" value="XM_039274731.1"/>
</dbReference>
<evidence type="ECO:0000256" key="1">
    <source>
        <dbReference type="ARBA" id="ARBA00004726"/>
    </source>
</evidence>
<dbReference type="Pfam" id="PF06574">
    <property type="entry name" value="FAD_syn"/>
    <property type="match status" value="1"/>
</dbReference>
<evidence type="ECO:0000256" key="6">
    <source>
        <dbReference type="ARBA" id="ARBA00022695"/>
    </source>
</evidence>
<evidence type="ECO:0000259" key="10">
    <source>
        <dbReference type="Pfam" id="PF06574"/>
    </source>
</evidence>
<dbReference type="InterPro" id="IPR014729">
    <property type="entry name" value="Rossmann-like_a/b/a_fold"/>
</dbReference>
<keyword evidence="11" id="KW-1185">Reference proteome</keyword>
<evidence type="ECO:0000313" key="12">
    <source>
        <dbReference type="RefSeq" id="XP_039130665.1"/>
    </source>
</evidence>
<dbReference type="GO" id="GO:0005524">
    <property type="term" value="F:ATP binding"/>
    <property type="evidence" value="ECO:0007669"/>
    <property type="project" value="UniProtKB-KW"/>
</dbReference>
<gene>
    <name evidence="12" type="primary">LOC120267050</name>
</gene>
<keyword evidence="7" id="KW-0547">Nucleotide-binding</keyword>
<dbReference type="EC" id="2.7.7.2" evidence="2"/>
<keyword evidence="8" id="KW-0274">FAD</keyword>
<evidence type="ECO:0000256" key="4">
    <source>
        <dbReference type="ARBA" id="ARBA00022643"/>
    </source>
</evidence>
<dbReference type="GO" id="GO:0006747">
    <property type="term" value="P:FAD biosynthetic process"/>
    <property type="evidence" value="ECO:0007669"/>
    <property type="project" value="TreeGrafter"/>
</dbReference>
<keyword evidence="6" id="KW-0548">Nucleotidyltransferase</keyword>
<dbReference type="Gene3D" id="3.40.50.620">
    <property type="entry name" value="HUPs"/>
    <property type="match status" value="1"/>
</dbReference>
<evidence type="ECO:0000256" key="3">
    <source>
        <dbReference type="ARBA" id="ARBA00022630"/>
    </source>
</evidence>
<evidence type="ECO:0000256" key="9">
    <source>
        <dbReference type="ARBA" id="ARBA00022840"/>
    </source>
</evidence>
<organism evidence="11 12">
    <name type="scientific">Dioscorea cayennensis subsp. rotundata</name>
    <name type="common">White Guinea yam</name>
    <name type="synonym">Dioscorea rotundata</name>
    <dbReference type="NCBI Taxonomy" id="55577"/>
    <lineage>
        <taxon>Eukaryota</taxon>
        <taxon>Viridiplantae</taxon>
        <taxon>Streptophyta</taxon>
        <taxon>Embryophyta</taxon>
        <taxon>Tracheophyta</taxon>
        <taxon>Spermatophyta</taxon>
        <taxon>Magnoliopsida</taxon>
        <taxon>Liliopsida</taxon>
        <taxon>Dioscoreales</taxon>
        <taxon>Dioscoreaceae</taxon>
        <taxon>Dioscorea</taxon>
    </lineage>
</organism>
<reference evidence="12" key="1">
    <citation type="submission" date="2025-08" db="UniProtKB">
        <authorList>
            <consortium name="RefSeq"/>
        </authorList>
    </citation>
    <scope>IDENTIFICATION</scope>
</reference>
<dbReference type="AlphaFoldDB" id="A0AB40BTC8"/>
<evidence type="ECO:0000313" key="11">
    <source>
        <dbReference type="Proteomes" id="UP001515500"/>
    </source>
</evidence>
<dbReference type="Proteomes" id="UP001515500">
    <property type="component" value="Chromosome 8"/>
</dbReference>
<keyword evidence="5" id="KW-0808">Transferase</keyword>
<dbReference type="PANTHER" id="PTHR12714:SF20">
    <property type="entry name" value="FAD SYNTHETASE 1, CHLOROPLASTIC-RELATED"/>
    <property type="match status" value="1"/>
</dbReference>
<keyword evidence="9" id="KW-0067">ATP-binding</keyword>
<evidence type="ECO:0000256" key="7">
    <source>
        <dbReference type="ARBA" id="ARBA00022741"/>
    </source>
</evidence>
<keyword evidence="4" id="KW-0288">FMN</keyword>
<evidence type="ECO:0000256" key="5">
    <source>
        <dbReference type="ARBA" id="ARBA00022679"/>
    </source>
</evidence>
<sequence>MERCGGVVLHSNLRIQSSIPRRRTPFSRSGHPLPLPSCAARRKIFRTAPRASPLVDHFRLGNFQNDKRHMLVNKVIHKSQNALSVYSSCGSREASTSGGEMRKNELLVDCGTDQEECVVGRIVALGKFDALHIGHRELAIQASKAGTPFLLSFVRMAEILGWEYRPPIVAKCDRKRILSSWAPYCGNVIPHEYEVDFSKVRHLTPRQFVERLSKELRVSGVVAGENYRFGYRASGDASELVRLCKEYGLEAYIVGSVMDRSQPSYNGTSKGINSNDRGQVSSTRVRHALALRDMEYVGKLLGRKHRLVLSADKGLIARSDSAPNRFSIPKLCMLNQPPDDGVFDNCSLLVDDAYVAPCRVIIDTELINIESDDGSACLQEHLQNGQQFGIEFGW</sequence>
<dbReference type="GO" id="GO:0009507">
    <property type="term" value="C:chloroplast"/>
    <property type="evidence" value="ECO:0007669"/>
    <property type="project" value="TreeGrafter"/>
</dbReference>
<dbReference type="InterPro" id="IPR015864">
    <property type="entry name" value="FAD_synthase"/>
</dbReference>
<feature type="domain" description="FAD synthetase" evidence="10">
    <location>
        <begin position="120"/>
        <end position="260"/>
    </location>
</feature>
<evidence type="ECO:0000256" key="8">
    <source>
        <dbReference type="ARBA" id="ARBA00022827"/>
    </source>
</evidence>